<feature type="domain" description="DUF3786" evidence="1">
    <location>
        <begin position="26"/>
        <end position="198"/>
    </location>
</feature>
<proteinExistence type="predicted"/>
<dbReference type="InterPro" id="IPR024264">
    <property type="entry name" value="DUF3786"/>
</dbReference>
<dbReference type="HOGENOM" id="CLU_106581_2_0_7"/>
<sequence>MFTSDKPTNYEKVYQELIPRLAAADLAGNAAALGLERQGEDVIAPVFGRRFIVGAAGVRQADGQPGGMIHRIALAYYLTHGGNGQPAGRFAPYRELPGGADFARSLGQIVDARIAQSFSGRTATLEAACLALGGRGLAGQEISCDVGHVFEALPKIPMMLTFYDADDEFPAEAKVFYDAAAPNFLDLECLASLGMILALELERAAEALG</sequence>
<protein>
    <recommendedName>
        <fullName evidence="1">DUF3786 domain-containing protein</fullName>
    </recommendedName>
</protein>
<keyword evidence="3" id="KW-1185">Reference proteome</keyword>
<evidence type="ECO:0000313" key="3">
    <source>
        <dbReference type="Proteomes" id="UP000009047"/>
    </source>
</evidence>
<dbReference type="STRING" id="644282.Deba_0079"/>
<dbReference type="OrthoDB" id="5418701at2"/>
<dbReference type="EMBL" id="CP002085">
    <property type="protein sequence ID" value="ADK83458.1"/>
    <property type="molecule type" value="Genomic_DNA"/>
</dbReference>
<gene>
    <name evidence="2" type="ordered locus">Deba_0079</name>
</gene>
<dbReference type="Proteomes" id="UP000009047">
    <property type="component" value="Chromosome"/>
</dbReference>
<dbReference type="RefSeq" id="WP_013256914.1">
    <property type="nucleotide sequence ID" value="NC_014365.1"/>
</dbReference>
<accession>E1QDD9</accession>
<evidence type="ECO:0000313" key="2">
    <source>
        <dbReference type="EMBL" id="ADK83458.1"/>
    </source>
</evidence>
<dbReference type="AlphaFoldDB" id="E1QDD9"/>
<name>E1QDD9_DESB2</name>
<organism evidence="2 3">
    <name type="scientific">Desulfarculus baarsii (strain ATCC 33931 / DSM 2075 / LMG 7858 / VKM B-1802 / 2st14)</name>
    <dbReference type="NCBI Taxonomy" id="644282"/>
    <lineage>
        <taxon>Bacteria</taxon>
        <taxon>Pseudomonadati</taxon>
        <taxon>Thermodesulfobacteriota</taxon>
        <taxon>Desulfarculia</taxon>
        <taxon>Desulfarculales</taxon>
        <taxon>Desulfarculaceae</taxon>
        <taxon>Desulfarculus</taxon>
    </lineage>
</organism>
<reference evidence="2 3" key="1">
    <citation type="journal article" date="2010" name="Stand. Genomic Sci.">
        <title>Complete genome sequence of Desulfarculus baarsii type strain (2st14).</title>
        <authorList>
            <person name="Sun H."/>
            <person name="Spring S."/>
            <person name="Lapidus A."/>
            <person name="Davenport K."/>
            <person name="Del Rio T.G."/>
            <person name="Tice H."/>
            <person name="Nolan M."/>
            <person name="Copeland A."/>
            <person name="Cheng J.F."/>
            <person name="Lucas S."/>
            <person name="Tapia R."/>
            <person name="Goodwin L."/>
            <person name="Pitluck S."/>
            <person name="Ivanova N."/>
            <person name="Pagani I."/>
            <person name="Mavromatis K."/>
            <person name="Ovchinnikova G."/>
            <person name="Pati A."/>
            <person name="Chen A."/>
            <person name="Palaniappan K."/>
            <person name="Hauser L."/>
            <person name="Chang Y.J."/>
            <person name="Jeffries C.D."/>
            <person name="Detter J.C."/>
            <person name="Han C."/>
            <person name="Rohde M."/>
            <person name="Brambilla E."/>
            <person name="Goker M."/>
            <person name="Woyke T."/>
            <person name="Bristow J."/>
            <person name="Eisen J.A."/>
            <person name="Markowitz V."/>
            <person name="Hugenholtz P."/>
            <person name="Kyrpides N.C."/>
            <person name="Klenk H.P."/>
            <person name="Land M."/>
        </authorList>
    </citation>
    <scope>NUCLEOTIDE SEQUENCE [LARGE SCALE GENOMIC DNA]</scope>
    <source>
        <strain evidence="3">ATCC 33931 / DSM 2075 / LMG 7858 / VKM B-1802 / 2st14</strain>
    </source>
</reference>
<dbReference type="Pfam" id="PF12654">
    <property type="entry name" value="DUF3786"/>
    <property type="match status" value="1"/>
</dbReference>
<dbReference type="eggNOG" id="COG1456">
    <property type="taxonomic scope" value="Bacteria"/>
</dbReference>
<dbReference type="KEGG" id="dbr:Deba_0079"/>
<evidence type="ECO:0000259" key="1">
    <source>
        <dbReference type="Pfam" id="PF12654"/>
    </source>
</evidence>